<feature type="domain" description="VTT" evidence="2">
    <location>
        <begin position="75"/>
        <end position="191"/>
    </location>
</feature>
<evidence type="ECO:0000313" key="4">
    <source>
        <dbReference type="Proteomes" id="UP000051565"/>
    </source>
</evidence>
<comment type="caution">
    <text evidence="3">The sequence shown here is derived from an EMBL/GenBank/DDBJ whole genome shotgun (WGS) entry which is preliminary data.</text>
</comment>
<keyword evidence="4" id="KW-1185">Reference proteome</keyword>
<evidence type="ECO:0000259" key="2">
    <source>
        <dbReference type="Pfam" id="PF09335"/>
    </source>
</evidence>
<feature type="transmembrane region" description="Helical" evidence="1">
    <location>
        <begin position="80"/>
        <end position="107"/>
    </location>
</feature>
<dbReference type="STRING" id="53444.AYR59_02670"/>
<keyword evidence="1" id="KW-0472">Membrane</keyword>
<reference evidence="3 4" key="1">
    <citation type="journal article" date="2015" name="Genome Announc.">
        <title>Expanding the biotechnology potential of lactobacilli through comparative genomics of 213 strains and associated genera.</title>
        <authorList>
            <person name="Sun Z."/>
            <person name="Harris H.M."/>
            <person name="McCann A."/>
            <person name="Guo C."/>
            <person name="Argimon S."/>
            <person name="Zhang W."/>
            <person name="Yang X."/>
            <person name="Jeffery I.B."/>
            <person name="Cooney J.C."/>
            <person name="Kagawa T.F."/>
            <person name="Liu W."/>
            <person name="Song Y."/>
            <person name="Salvetti E."/>
            <person name="Wrobel A."/>
            <person name="Rasinkangas P."/>
            <person name="Parkhill J."/>
            <person name="Rea M.C."/>
            <person name="O'Sullivan O."/>
            <person name="Ritari J."/>
            <person name="Douillard F.P."/>
            <person name="Paul Ross R."/>
            <person name="Yang R."/>
            <person name="Briner A.E."/>
            <person name="Felis G.E."/>
            <person name="de Vos W.M."/>
            <person name="Barrangou R."/>
            <person name="Klaenhammer T.R."/>
            <person name="Caufield P.W."/>
            <person name="Cui Y."/>
            <person name="Zhang H."/>
            <person name="O'Toole P.W."/>
        </authorList>
    </citation>
    <scope>NUCLEOTIDE SEQUENCE [LARGE SCALE GENOMIC DNA]</scope>
    <source>
        <strain evidence="3 4">DSM 20690</strain>
    </source>
</reference>
<dbReference type="AlphaFoldDB" id="A0A0R2JNT3"/>
<feature type="transmembrane region" description="Helical" evidence="1">
    <location>
        <begin position="6"/>
        <end position="28"/>
    </location>
</feature>
<feature type="transmembrane region" description="Helical" evidence="1">
    <location>
        <begin position="202"/>
        <end position="220"/>
    </location>
</feature>
<keyword evidence="1" id="KW-1133">Transmembrane helix</keyword>
<organism evidence="3 4">
    <name type="scientific">Fructilactobacillus lindneri DSM 20690 = JCM 11027</name>
    <dbReference type="NCBI Taxonomy" id="1122148"/>
    <lineage>
        <taxon>Bacteria</taxon>
        <taxon>Bacillati</taxon>
        <taxon>Bacillota</taxon>
        <taxon>Bacilli</taxon>
        <taxon>Lactobacillales</taxon>
        <taxon>Lactobacillaceae</taxon>
        <taxon>Fructilactobacillus</taxon>
    </lineage>
</organism>
<evidence type="ECO:0000313" key="3">
    <source>
        <dbReference type="EMBL" id="KRN78819.1"/>
    </source>
</evidence>
<gene>
    <name evidence="3" type="ORF">IV52_GL001099</name>
</gene>
<dbReference type="Proteomes" id="UP000051565">
    <property type="component" value="Unassembled WGS sequence"/>
</dbReference>
<dbReference type="EMBL" id="JQBT01000033">
    <property type="protein sequence ID" value="KRN78819.1"/>
    <property type="molecule type" value="Genomic_DNA"/>
</dbReference>
<dbReference type="OrthoDB" id="2360723at2"/>
<keyword evidence="1" id="KW-0812">Transmembrane</keyword>
<dbReference type="RefSeq" id="WP_054646032.1">
    <property type="nucleotide sequence ID" value="NZ_FUXS01000002.1"/>
</dbReference>
<dbReference type="PATRIC" id="fig|1122148.6.peg.1125"/>
<dbReference type="GeneID" id="61249778"/>
<evidence type="ECO:0000256" key="1">
    <source>
        <dbReference type="SAM" id="Phobius"/>
    </source>
</evidence>
<dbReference type="Pfam" id="PF09335">
    <property type="entry name" value="VTT_dom"/>
    <property type="match status" value="1"/>
</dbReference>
<proteinExistence type="predicted"/>
<sequence>MNFIKTHRITIFKIAAALIGVLLLYILFKDYQPQIEMLFNPKERPAAIHAIRSQGLVDVVLLMLLLYIGTSVPGIPVMPIAVLSGLCFGVFWGTLINVISIGAGNIASIKLISFFKKDAEKKYKNNKYSRHLKRIKNPLTQLLVGYSIPMIPSYLVSLEAAAEEKKYSPKIVMLTAVLGTFPVALIYALGGNTILKGSLLQVIILLIIIVLFLFAANWLLKMLVTDKI</sequence>
<accession>A0A0R2JNT3</accession>
<name>A0A0R2JNT3_9LACO</name>
<dbReference type="InterPro" id="IPR032816">
    <property type="entry name" value="VTT_dom"/>
</dbReference>
<feature type="transmembrane region" description="Helical" evidence="1">
    <location>
        <begin position="171"/>
        <end position="190"/>
    </location>
</feature>
<protein>
    <recommendedName>
        <fullName evidence="2">VTT domain-containing protein</fullName>
    </recommendedName>
</protein>